<proteinExistence type="predicted"/>
<organism evidence="2 3">
    <name type="scientific">Rhipicephalus microplus</name>
    <name type="common">Cattle tick</name>
    <name type="synonym">Boophilus microplus</name>
    <dbReference type="NCBI Taxonomy" id="6941"/>
    <lineage>
        <taxon>Eukaryota</taxon>
        <taxon>Metazoa</taxon>
        <taxon>Ecdysozoa</taxon>
        <taxon>Arthropoda</taxon>
        <taxon>Chelicerata</taxon>
        <taxon>Arachnida</taxon>
        <taxon>Acari</taxon>
        <taxon>Parasitiformes</taxon>
        <taxon>Ixodida</taxon>
        <taxon>Ixodoidea</taxon>
        <taxon>Ixodidae</taxon>
        <taxon>Rhipicephalinae</taxon>
        <taxon>Rhipicephalus</taxon>
        <taxon>Boophilus</taxon>
    </lineage>
</organism>
<evidence type="ECO:0000313" key="2">
    <source>
        <dbReference type="EMBL" id="KAH8027167.1"/>
    </source>
</evidence>
<sequence>MLVPLQEGQDIDSALDDIQAEFTRLQLESLPAEITKEQLIDEQWSTKEAETTPPTRRARKRESPRSPGSSSDTAGGGASGRASKRMRLQYQPFQSPGMLPTIVLRTTAPKAPQQEDKVVVFQKGEFLAVRNETGE</sequence>
<evidence type="ECO:0000256" key="1">
    <source>
        <dbReference type="SAM" id="MobiDB-lite"/>
    </source>
</evidence>
<feature type="region of interest" description="Disordered" evidence="1">
    <location>
        <begin position="36"/>
        <end position="89"/>
    </location>
</feature>
<accession>A0A9J6DY62</accession>
<reference evidence="2" key="1">
    <citation type="journal article" date="2020" name="Cell">
        <title>Large-Scale Comparative Analyses of Tick Genomes Elucidate Their Genetic Diversity and Vector Capacities.</title>
        <authorList>
            <consortium name="Tick Genome and Microbiome Consortium (TIGMIC)"/>
            <person name="Jia N."/>
            <person name="Wang J."/>
            <person name="Shi W."/>
            <person name="Du L."/>
            <person name="Sun Y."/>
            <person name="Zhan W."/>
            <person name="Jiang J.F."/>
            <person name="Wang Q."/>
            <person name="Zhang B."/>
            <person name="Ji P."/>
            <person name="Bell-Sakyi L."/>
            <person name="Cui X.M."/>
            <person name="Yuan T.T."/>
            <person name="Jiang B.G."/>
            <person name="Yang W.F."/>
            <person name="Lam T.T."/>
            <person name="Chang Q.C."/>
            <person name="Ding S.J."/>
            <person name="Wang X.J."/>
            <person name="Zhu J.G."/>
            <person name="Ruan X.D."/>
            <person name="Zhao L."/>
            <person name="Wei J.T."/>
            <person name="Ye R.Z."/>
            <person name="Que T.C."/>
            <person name="Du C.H."/>
            <person name="Zhou Y.H."/>
            <person name="Cheng J.X."/>
            <person name="Dai P.F."/>
            <person name="Guo W.B."/>
            <person name="Han X.H."/>
            <person name="Huang E.J."/>
            <person name="Li L.F."/>
            <person name="Wei W."/>
            <person name="Gao Y.C."/>
            <person name="Liu J.Z."/>
            <person name="Shao H.Z."/>
            <person name="Wang X."/>
            <person name="Wang C.C."/>
            <person name="Yang T.C."/>
            <person name="Huo Q.B."/>
            <person name="Li W."/>
            <person name="Chen H.Y."/>
            <person name="Chen S.E."/>
            <person name="Zhou L.G."/>
            <person name="Ni X.B."/>
            <person name="Tian J.H."/>
            <person name="Sheng Y."/>
            <person name="Liu T."/>
            <person name="Pan Y.S."/>
            <person name="Xia L.Y."/>
            <person name="Li J."/>
            <person name="Zhao F."/>
            <person name="Cao W.C."/>
        </authorList>
    </citation>
    <scope>NUCLEOTIDE SEQUENCE</scope>
    <source>
        <strain evidence="2">Rmic-2018</strain>
    </source>
</reference>
<name>A0A9J6DY62_RHIMP</name>
<dbReference type="VEuPathDB" id="VectorBase:LOC119167007"/>
<dbReference type="Proteomes" id="UP000821866">
    <property type="component" value="Chromosome 4"/>
</dbReference>
<dbReference type="AlphaFoldDB" id="A0A9J6DY62"/>
<dbReference type="EMBL" id="JABSTU010000006">
    <property type="protein sequence ID" value="KAH8027167.1"/>
    <property type="molecule type" value="Genomic_DNA"/>
</dbReference>
<protein>
    <submittedName>
        <fullName evidence="2">Uncharacterized protein</fullName>
    </submittedName>
</protein>
<evidence type="ECO:0000313" key="3">
    <source>
        <dbReference type="Proteomes" id="UP000821866"/>
    </source>
</evidence>
<reference evidence="2" key="2">
    <citation type="submission" date="2021-09" db="EMBL/GenBank/DDBJ databases">
        <authorList>
            <person name="Jia N."/>
            <person name="Wang J."/>
            <person name="Shi W."/>
            <person name="Du L."/>
            <person name="Sun Y."/>
            <person name="Zhan W."/>
            <person name="Jiang J."/>
            <person name="Wang Q."/>
            <person name="Zhang B."/>
            <person name="Ji P."/>
            <person name="Sakyi L.B."/>
            <person name="Cui X."/>
            <person name="Yuan T."/>
            <person name="Jiang B."/>
            <person name="Yang W."/>
            <person name="Lam T.T.-Y."/>
            <person name="Chang Q."/>
            <person name="Ding S."/>
            <person name="Wang X."/>
            <person name="Zhu J."/>
            <person name="Ruan X."/>
            <person name="Zhao L."/>
            <person name="Wei J."/>
            <person name="Que T."/>
            <person name="Du C."/>
            <person name="Cheng J."/>
            <person name="Dai P."/>
            <person name="Han X."/>
            <person name="Huang E."/>
            <person name="Gao Y."/>
            <person name="Liu J."/>
            <person name="Shao H."/>
            <person name="Ye R."/>
            <person name="Li L."/>
            <person name="Wei W."/>
            <person name="Wang X."/>
            <person name="Wang C."/>
            <person name="Huo Q."/>
            <person name="Li W."/>
            <person name="Guo W."/>
            <person name="Chen H."/>
            <person name="Chen S."/>
            <person name="Zhou L."/>
            <person name="Zhou L."/>
            <person name="Ni X."/>
            <person name="Tian J."/>
            <person name="Zhou Y."/>
            <person name="Sheng Y."/>
            <person name="Liu T."/>
            <person name="Pan Y."/>
            <person name="Xia L."/>
            <person name="Li J."/>
            <person name="Zhao F."/>
            <person name="Cao W."/>
        </authorList>
    </citation>
    <scope>NUCLEOTIDE SEQUENCE</scope>
    <source>
        <strain evidence="2">Rmic-2018</strain>
        <tissue evidence="2">Larvae</tissue>
    </source>
</reference>
<gene>
    <name evidence="2" type="ORF">HPB51_003609</name>
</gene>
<keyword evidence="3" id="KW-1185">Reference proteome</keyword>
<feature type="compositionally biased region" description="Basic and acidic residues" evidence="1">
    <location>
        <begin position="36"/>
        <end position="50"/>
    </location>
</feature>
<comment type="caution">
    <text evidence="2">The sequence shown here is derived from an EMBL/GenBank/DDBJ whole genome shotgun (WGS) entry which is preliminary data.</text>
</comment>